<dbReference type="RefSeq" id="WP_109437842.1">
    <property type="nucleotide sequence ID" value="NZ_CANLFO010000004.1"/>
</dbReference>
<feature type="chain" id="PRO_5021825577" evidence="1">
    <location>
        <begin position="23"/>
        <end position="277"/>
    </location>
</feature>
<dbReference type="SUPFAM" id="SSF53474">
    <property type="entry name" value="alpha/beta-Hydrolases"/>
    <property type="match status" value="1"/>
</dbReference>
<dbReference type="PANTHER" id="PTHR22946">
    <property type="entry name" value="DIENELACTONE HYDROLASE DOMAIN-CONTAINING PROTEIN-RELATED"/>
    <property type="match status" value="1"/>
</dbReference>
<accession>A0A554VC28</accession>
<evidence type="ECO:0000313" key="3">
    <source>
        <dbReference type="EMBL" id="TSE04200.1"/>
    </source>
</evidence>
<feature type="domain" description="Dienelactone hydrolase" evidence="2">
    <location>
        <begin position="54"/>
        <end position="276"/>
    </location>
</feature>
<dbReference type="GO" id="GO:0016787">
    <property type="term" value="F:hydrolase activity"/>
    <property type="evidence" value="ECO:0007669"/>
    <property type="project" value="UniProtKB-KW"/>
</dbReference>
<name>A0A554VC28_9FLAO</name>
<dbReference type="EMBL" id="VLNR01000086">
    <property type="protein sequence ID" value="TSE04200.1"/>
    <property type="molecule type" value="Genomic_DNA"/>
</dbReference>
<sequence length="277" mass="30264">MKIITYFLLVTLVFTISCKQKAESKPETDTTSEAPVVKVKGTEVTYASDSTNLKGYIAYDENIKGKRPGVLIVHEWWGHNDYVRERADMLAELGYTAIAIDMYGDGKQADHPDDAGKFAMSVMNNLPEATARFNAAINVLQQHESVDKEKLAAIGYCFGGSVALTMANNGADLDAVAAFHSGVALPVMPNKDLKARVLVCNGADDPFVSAESITAFKTAMDSIGAKYEYIAYPGVTHSYTSKEADTNGEKFKLPLAYNADADQKSWESLQQLFEDVF</sequence>
<dbReference type="InterPro" id="IPR050261">
    <property type="entry name" value="FrsA_esterase"/>
</dbReference>
<dbReference type="Gene3D" id="3.40.50.1820">
    <property type="entry name" value="alpha/beta hydrolase"/>
    <property type="match status" value="1"/>
</dbReference>
<dbReference type="OrthoDB" id="9771666at2"/>
<dbReference type="Pfam" id="PF01738">
    <property type="entry name" value="DLH"/>
    <property type="match status" value="1"/>
</dbReference>
<comment type="caution">
    <text evidence="3">The sequence shown here is derived from an EMBL/GenBank/DDBJ whole genome shotgun (WGS) entry which is preliminary data.</text>
</comment>
<proteinExistence type="predicted"/>
<dbReference type="Proteomes" id="UP000318833">
    <property type="component" value="Unassembled WGS sequence"/>
</dbReference>
<feature type="signal peptide" evidence="1">
    <location>
        <begin position="1"/>
        <end position="22"/>
    </location>
</feature>
<gene>
    <name evidence="3" type="ORF">FOF46_27240</name>
</gene>
<reference evidence="3 4" key="1">
    <citation type="submission" date="2019-07" db="EMBL/GenBank/DDBJ databases">
        <title>The draft genome sequence of Aquimarina algiphila M91.</title>
        <authorList>
            <person name="Meng X."/>
        </authorList>
    </citation>
    <scope>NUCLEOTIDE SEQUENCE [LARGE SCALE GENOMIC DNA]</scope>
    <source>
        <strain evidence="3 4">M91</strain>
    </source>
</reference>
<organism evidence="3 4">
    <name type="scientific">Aquimarina algiphila</name>
    <dbReference type="NCBI Taxonomy" id="2047982"/>
    <lineage>
        <taxon>Bacteria</taxon>
        <taxon>Pseudomonadati</taxon>
        <taxon>Bacteroidota</taxon>
        <taxon>Flavobacteriia</taxon>
        <taxon>Flavobacteriales</taxon>
        <taxon>Flavobacteriaceae</taxon>
        <taxon>Aquimarina</taxon>
    </lineage>
</organism>
<dbReference type="InterPro" id="IPR029058">
    <property type="entry name" value="AB_hydrolase_fold"/>
</dbReference>
<dbReference type="PROSITE" id="PS51257">
    <property type="entry name" value="PROKAR_LIPOPROTEIN"/>
    <property type="match status" value="1"/>
</dbReference>
<dbReference type="InterPro" id="IPR002925">
    <property type="entry name" value="Dienelactn_hydro"/>
</dbReference>
<dbReference type="AlphaFoldDB" id="A0A554VC28"/>
<keyword evidence="1" id="KW-0732">Signal</keyword>
<keyword evidence="3" id="KW-0378">Hydrolase</keyword>
<dbReference type="PANTHER" id="PTHR22946:SF0">
    <property type="entry name" value="DIENELACTONE HYDROLASE DOMAIN-CONTAINING PROTEIN"/>
    <property type="match status" value="1"/>
</dbReference>
<evidence type="ECO:0000259" key="2">
    <source>
        <dbReference type="Pfam" id="PF01738"/>
    </source>
</evidence>
<keyword evidence="4" id="KW-1185">Reference proteome</keyword>
<evidence type="ECO:0000256" key="1">
    <source>
        <dbReference type="SAM" id="SignalP"/>
    </source>
</evidence>
<protein>
    <submittedName>
        <fullName evidence="3">Dienelactone hydrolase family protein</fullName>
    </submittedName>
</protein>
<evidence type="ECO:0000313" key="4">
    <source>
        <dbReference type="Proteomes" id="UP000318833"/>
    </source>
</evidence>